<dbReference type="RefSeq" id="WP_102841777.1">
    <property type="nucleotide sequence ID" value="NZ_PDZR01000001.1"/>
</dbReference>
<gene>
    <name evidence="3" type="ORF">CR492_00555</name>
</gene>
<keyword evidence="1" id="KW-0472">Membrane</keyword>
<dbReference type="InterPro" id="IPR037185">
    <property type="entry name" value="EmrE-like"/>
</dbReference>
<dbReference type="GO" id="GO:0016020">
    <property type="term" value="C:membrane"/>
    <property type="evidence" value="ECO:0007669"/>
    <property type="project" value="InterPro"/>
</dbReference>
<feature type="domain" description="EamA" evidence="2">
    <location>
        <begin position="6"/>
        <end position="143"/>
    </location>
</feature>
<feature type="domain" description="EamA" evidence="2">
    <location>
        <begin position="168"/>
        <end position="307"/>
    </location>
</feature>
<dbReference type="Pfam" id="PF00892">
    <property type="entry name" value="EamA"/>
    <property type="match status" value="2"/>
</dbReference>
<dbReference type="OrthoDB" id="5243804at2"/>
<proteinExistence type="predicted"/>
<dbReference type="Proteomes" id="UP000236286">
    <property type="component" value="Unassembled WGS sequence"/>
</dbReference>
<evidence type="ECO:0000313" key="3">
    <source>
        <dbReference type="EMBL" id="PNG27470.1"/>
    </source>
</evidence>
<sequence length="309" mass="32145">MNFSWIWIPATLIAAAAQTARNATQRELVDAAGPAGAAFVRFLYGAPFAALFLFILCGISGYAPNPLTLKGAAWIAAAAVAQIAATGLMLAAMRRRSFFATIALTKTEPLQIAAFGLAFLGERPSVSTATAILLSTAGVAILSLPPGFFKHGSSGRPVGLSGTADRRAVVLGLASASCFALSAIGFRAGILEFNGPTFIIAAVAALAAALSFQALLILVLLLLFDRPLLRTISSQWRPSLFAGFIGAFASLFWFLAFAVQSAAPVRTLGLVEVVFARVVSRWIFREAASKAELLGAGLIVCGVALLLNG</sequence>
<evidence type="ECO:0000259" key="2">
    <source>
        <dbReference type="Pfam" id="PF00892"/>
    </source>
</evidence>
<accession>A0A2J7TL28</accession>
<dbReference type="PANTHER" id="PTHR22911:SF137">
    <property type="entry name" value="SOLUTE CARRIER FAMILY 35 MEMBER G2-RELATED"/>
    <property type="match status" value="1"/>
</dbReference>
<dbReference type="PANTHER" id="PTHR22911">
    <property type="entry name" value="ACYL-MALONYL CONDENSING ENZYME-RELATED"/>
    <property type="match status" value="1"/>
</dbReference>
<feature type="transmembrane region" description="Helical" evidence="1">
    <location>
        <begin position="71"/>
        <end position="93"/>
    </location>
</feature>
<dbReference type="AlphaFoldDB" id="A0A2J7TL28"/>
<comment type="caution">
    <text evidence="3">The sequence shown here is derived from an EMBL/GenBank/DDBJ whole genome shotgun (WGS) entry which is preliminary data.</text>
</comment>
<organism evidence="3 4">
    <name type="scientific">Methylocella silvestris</name>
    <dbReference type="NCBI Taxonomy" id="199596"/>
    <lineage>
        <taxon>Bacteria</taxon>
        <taxon>Pseudomonadati</taxon>
        <taxon>Pseudomonadota</taxon>
        <taxon>Alphaproteobacteria</taxon>
        <taxon>Hyphomicrobiales</taxon>
        <taxon>Beijerinckiaceae</taxon>
        <taxon>Methylocella</taxon>
    </lineage>
</organism>
<feature type="transmembrane region" description="Helical" evidence="1">
    <location>
        <begin position="38"/>
        <end position="59"/>
    </location>
</feature>
<reference evidence="3 4" key="1">
    <citation type="submission" date="2017-10" db="EMBL/GenBank/DDBJ databases">
        <title>Genome announcement of Methylocella silvestris TVC from permafrost.</title>
        <authorList>
            <person name="Wang J."/>
            <person name="Geng K."/>
            <person name="Ul-Haque F."/>
            <person name="Crombie A.T."/>
            <person name="Street L.E."/>
            <person name="Wookey P.A."/>
            <person name="Murrell J.C."/>
            <person name="Pratscher J."/>
        </authorList>
    </citation>
    <scope>NUCLEOTIDE SEQUENCE [LARGE SCALE GENOMIC DNA]</scope>
    <source>
        <strain evidence="3 4">TVC</strain>
    </source>
</reference>
<keyword evidence="1" id="KW-1133">Transmembrane helix</keyword>
<feature type="transmembrane region" description="Helical" evidence="1">
    <location>
        <begin position="236"/>
        <end position="259"/>
    </location>
</feature>
<protein>
    <submittedName>
        <fullName evidence="3">Multidrug DMT transporter permease</fullName>
    </submittedName>
</protein>
<name>A0A2J7TL28_METSI</name>
<dbReference type="InterPro" id="IPR000620">
    <property type="entry name" value="EamA_dom"/>
</dbReference>
<dbReference type="EMBL" id="PDZR01000001">
    <property type="protein sequence ID" value="PNG27470.1"/>
    <property type="molecule type" value="Genomic_DNA"/>
</dbReference>
<feature type="transmembrane region" description="Helical" evidence="1">
    <location>
        <begin position="168"/>
        <end position="186"/>
    </location>
</feature>
<evidence type="ECO:0000313" key="4">
    <source>
        <dbReference type="Proteomes" id="UP000236286"/>
    </source>
</evidence>
<feature type="transmembrane region" description="Helical" evidence="1">
    <location>
        <begin position="198"/>
        <end position="224"/>
    </location>
</feature>
<dbReference type="SUPFAM" id="SSF103481">
    <property type="entry name" value="Multidrug resistance efflux transporter EmrE"/>
    <property type="match status" value="2"/>
</dbReference>
<keyword evidence="1" id="KW-0812">Transmembrane</keyword>
<feature type="transmembrane region" description="Helical" evidence="1">
    <location>
        <begin position="126"/>
        <end position="148"/>
    </location>
</feature>
<evidence type="ECO:0000256" key="1">
    <source>
        <dbReference type="SAM" id="Phobius"/>
    </source>
</evidence>